<evidence type="ECO:0000313" key="1">
    <source>
        <dbReference type="EMBL" id="GET39845.1"/>
    </source>
</evidence>
<dbReference type="RefSeq" id="WP_226585480.1">
    <property type="nucleotide sequence ID" value="NZ_BLAY01000076.1"/>
</dbReference>
<gene>
    <name evidence="1" type="ORF">MiSe_46170</name>
</gene>
<name>A0AAV3XD90_9CYAN</name>
<keyword evidence="2" id="KW-1185">Reference proteome</keyword>
<organism evidence="1 2">
    <name type="scientific">Microseira wollei NIES-4236</name>
    <dbReference type="NCBI Taxonomy" id="2530354"/>
    <lineage>
        <taxon>Bacteria</taxon>
        <taxon>Bacillati</taxon>
        <taxon>Cyanobacteriota</taxon>
        <taxon>Cyanophyceae</taxon>
        <taxon>Oscillatoriophycideae</taxon>
        <taxon>Aerosakkonematales</taxon>
        <taxon>Aerosakkonemataceae</taxon>
        <taxon>Microseira</taxon>
    </lineage>
</organism>
<protein>
    <submittedName>
        <fullName evidence="1">Uncharacterized protein</fullName>
    </submittedName>
</protein>
<evidence type="ECO:0000313" key="2">
    <source>
        <dbReference type="Proteomes" id="UP001050975"/>
    </source>
</evidence>
<dbReference type="Proteomes" id="UP001050975">
    <property type="component" value="Unassembled WGS sequence"/>
</dbReference>
<dbReference type="EMBL" id="BLAY01000076">
    <property type="protein sequence ID" value="GET39845.1"/>
    <property type="molecule type" value="Genomic_DNA"/>
</dbReference>
<proteinExistence type="predicted"/>
<reference evidence="1" key="1">
    <citation type="submission" date="2019-10" db="EMBL/GenBank/DDBJ databases">
        <title>Draft genome sequece of Microseira wollei NIES-4236.</title>
        <authorList>
            <person name="Yamaguchi H."/>
            <person name="Suzuki S."/>
            <person name="Kawachi M."/>
        </authorList>
    </citation>
    <scope>NUCLEOTIDE SEQUENCE</scope>
    <source>
        <strain evidence="1">NIES-4236</strain>
    </source>
</reference>
<dbReference type="AlphaFoldDB" id="A0AAV3XD90"/>
<accession>A0AAV3XD90</accession>
<comment type="caution">
    <text evidence="1">The sequence shown here is derived from an EMBL/GenBank/DDBJ whole genome shotgun (WGS) entry which is preliminary data.</text>
</comment>
<sequence>MTTIWHLIRNYSLLMGTYPASLGRYILPIWCYRENLIREFYLDNTALKYYQIRGVKLSDQFYFYDIFYHATWNILTLGIELYSRYDNYLNNVLNQSKFMLKCTNIFKITNNFVKLLTYKVWLFRFTFSKIMNYDTAIRYFVTERPPDPRIKKGAMLRSHRKKGYLFSQVFLDKENQLVCKQNGIPYGRQILVKQFDEELNESFGDKDLIIVE</sequence>